<evidence type="ECO:0000313" key="2">
    <source>
        <dbReference type="EMBL" id="KAF3487852.1"/>
    </source>
</evidence>
<dbReference type="EMBL" id="QGKX02002183">
    <property type="protein sequence ID" value="KAF3487852.1"/>
    <property type="molecule type" value="Genomic_DNA"/>
</dbReference>
<dbReference type="AlphaFoldDB" id="A0A8S9N2F0"/>
<protein>
    <submittedName>
        <fullName evidence="2">Uncharacterized protein</fullName>
    </submittedName>
</protein>
<sequence length="74" mass="8092">MSRKKKTSLNDENKAKQTKTLKRVSSFSKTIGQNESAPSPKPSVKTSQLLFPVSHTIHSELNIVVDELGEAAVV</sequence>
<gene>
    <name evidence="2" type="ORF">F2Q69_00053931</name>
</gene>
<feature type="region of interest" description="Disordered" evidence="1">
    <location>
        <begin position="1"/>
        <end position="45"/>
    </location>
</feature>
<accession>A0A8S9N2F0</accession>
<evidence type="ECO:0000256" key="1">
    <source>
        <dbReference type="SAM" id="MobiDB-lite"/>
    </source>
</evidence>
<organism evidence="2 3">
    <name type="scientific">Brassica cretica</name>
    <name type="common">Mustard</name>
    <dbReference type="NCBI Taxonomy" id="69181"/>
    <lineage>
        <taxon>Eukaryota</taxon>
        <taxon>Viridiplantae</taxon>
        <taxon>Streptophyta</taxon>
        <taxon>Embryophyta</taxon>
        <taxon>Tracheophyta</taxon>
        <taxon>Spermatophyta</taxon>
        <taxon>Magnoliopsida</taxon>
        <taxon>eudicotyledons</taxon>
        <taxon>Gunneridae</taxon>
        <taxon>Pentapetalae</taxon>
        <taxon>rosids</taxon>
        <taxon>malvids</taxon>
        <taxon>Brassicales</taxon>
        <taxon>Brassicaceae</taxon>
        <taxon>Brassiceae</taxon>
        <taxon>Brassica</taxon>
    </lineage>
</organism>
<comment type="caution">
    <text evidence="2">The sequence shown here is derived from an EMBL/GenBank/DDBJ whole genome shotgun (WGS) entry which is preliminary data.</text>
</comment>
<evidence type="ECO:0000313" key="3">
    <source>
        <dbReference type="Proteomes" id="UP000712600"/>
    </source>
</evidence>
<reference evidence="2" key="1">
    <citation type="submission" date="2019-12" db="EMBL/GenBank/DDBJ databases">
        <title>Genome sequencing and annotation of Brassica cretica.</title>
        <authorList>
            <person name="Studholme D.J."/>
            <person name="Sarris P."/>
        </authorList>
    </citation>
    <scope>NUCLEOTIDE SEQUENCE</scope>
    <source>
        <strain evidence="2">PFS-109/04</strain>
        <tissue evidence="2">Leaf</tissue>
    </source>
</reference>
<proteinExistence type="predicted"/>
<feature type="compositionally biased region" description="Polar residues" evidence="1">
    <location>
        <begin position="23"/>
        <end position="37"/>
    </location>
</feature>
<name>A0A8S9N2F0_BRACR</name>
<dbReference type="Proteomes" id="UP000712600">
    <property type="component" value="Unassembled WGS sequence"/>
</dbReference>